<gene>
    <name evidence="2" type="ORF">JTE90_009325</name>
</gene>
<feature type="chain" id="PRO_5043686606" evidence="1">
    <location>
        <begin position="28"/>
        <end position="191"/>
    </location>
</feature>
<evidence type="ECO:0000313" key="2">
    <source>
        <dbReference type="EMBL" id="KAG8199477.1"/>
    </source>
</evidence>
<keyword evidence="1" id="KW-0732">Signal</keyword>
<organism evidence="2 3">
    <name type="scientific">Oedothorax gibbosus</name>
    <dbReference type="NCBI Taxonomy" id="931172"/>
    <lineage>
        <taxon>Eukaryota</taxon>
        <taxon>Metazoa</taxon>
        <taxon>Ecdysozoa</taxon>
        <taxon>Arthropoda</taxon>
        <taxon>Chelicerata</taxon>
        <taxon>Arachnida</taxon>
        <taxon>Araneae</taxon>
        <taxon>Araneomorphae</taxon>
        <taxon>Entelegynae</taxon>
        <taxon>Araneoidea</taxon>
        <taxon>Linyphiidae</taxon>
        <taxon>Erigoninae</taxon>
        <taxon>Oedothorax</taxon>
    </lineage>
</organism>
<dbReference type="AlphaFoldDB" id="A0AAV6VS17"/>
<comment type="caution">
    <text evidence="2">The sequence shown here is derived from an EMBL/GenBank/DDBJ whole genome shotgun (WGS) entry which is preliminary data.</text>
</comment>
<proteinExistence type="predicted"/>
<dbReference type="Proteomes" id="UP000827092">
    <property type="component" value="Unassembled WGS sequence"/>
</dbReference>
<name>A0AAV6VS17_9ARAC</name>
<reference evidence="2 3" key="1">
    <citation type="journal article" date="2022" name="Nat. Ecol. Evol.">
        <title>A masculinizing supergene underlies an exaggerated male reproductive morph in a spider.</title>
        <authorList>
            <person name="Hendrickx F."/>
            <person name="De Corte Z."/>
            <person name="Sonet G."/>
            <person name="Van Belleghem S.M."/>
            <person name="Kostlbacher S."/>
            <person name="Vangestel C."/>
        </authorList>
    </citation>
    <scope>NUCLEOTIDE SEQUENCE [LARGE SCALE GENOMIC DNA]</scope>
    <source>
        <strain evidence="2">W744_W776</strain>
    </source>
</reference>
<sequence length="191" mass="21559">MALFDSLLRSTLCATCFFCLALQLSRSEVGDTDSYKEDLETDINAHSNHLYLLRLLKSVVDDSDDLPEIEASANSTQEERVLPTPLIVHLNKSTAQLLMDEANSVFVSNISFSDLVNDNETYQMLLRNRERKRQTRILTIQQEILQKLGLKSGPNVTARFSAEEREELLKTIVRSDDNETTCISGPDDDTC</sequence>
<dbReference type="EMBL" id="JAFNEN010000026">
    <property type="protein sequence ID" value="KAG8199477.1"/>
    <property type="molecule type" value="Genomic_DNA"/>
</dbReference>
<feature type="signal peptide" evidence="1">
    <location>
        <begin position="1"/>
        <end position="27"/>
    </location>
</feature>
<accession>A0AAV6VS17</accession>
<protein>
    <submittedName>
        <fullName evidence="2">Uncharacterized protein</fullName>
    </submittedName>
</protein>
<dbReference type="Gene3D" id="2.60.120.970">
    <property type="match status" value="1"/>
</dbReference>
<evidence type="ECO:0000313" key="3">
    <source>
        <dbReference type="Proteomes" id="UP000827092"/>
    </source>
</evidence>
<keyword evidence="3" id="KW-1185">Reference proteome</keyword>
<evidence type="ECO:0000256" key="1">
    <source>
        <dbReference type="SAM" id="SignalP"/>
    </source>
</evidence>